<dbReference type="OrthoDB" id="5826368at2759"/>
<proteinExistence type="predicted"/>
<dbReference type="Proteomes" id="UP000024635">
    <property type="component" value="Unassembled WGS sequence"/>
</dbReference>
<accession>A0A016TIY5</accession>
<comment type="caution">
    <text evidence="1">The sequence shown here is derived from an EMBL/GenBank/DDBJ whole genome shotgun (WGS) entry which is preliminary data.</text>
</comment>
<keyword evidence="2" id="KW-1185">Reference proteome</keyword>
<evidence type="ECO:0000313" key="1">
    <source>
        <dbReference type="EMBL" id="EYC02523.1"/>
    </source>
</evidence>
<name>A0A016TIY5_9BILA</name>
<sequence>MTKLSDITDIRRPIHHVRKGTIAADLIFSVVAKNAGLIPGKSCFIHGHIQDTTAARQVPVAAASIRCATRRSWCYERSEWKCWCAVVTP</sequence>
<organism evidence="1 2">
    <name type="scientific">Ancylostoma ceylanicum</name>
    <dbReference type="NCBI Taxonomy" id="53326"/>
    <lineage>
        <taxon>Eukaryota</taxon>
        <taxon>Metazoa</taxon>
        <taxon>Ecdysozoa</taxon>
        <taxon>Nematoda</taxon>
        <taxon>Chromadorea</taxon>
        <taxon>Rhabditida</taxon>
        <taxon>Rhabditina</taxon>
        <taxon>Rhabditomorpha</taxon>
        <taxon>Strongyloidea</taxon>
        <taxon>Ancylostomatidae</taxon>
        <taxon>Ancylostomatinae</taxon>
        <taxon>Ancylostoma</taxon>
    </lineage>
</organism>
<reference evidence="2" key="1">
    <citation type="journal article" date="2015" name="Nat. Genet.">
        <title>The genome and transcriptome of the zoonotic hookworm Ancylostoma ceylanicum identify infection-specific gene families.</title>
        <authorList>
            <person name="Schwarz E.M."/>
            <person name="Hu Y."/>
            <person name="Antoshechkin I."/>
            <person name="Miller M.M."/>
            <person name="Sternberg P.W."/>
            <person name="Aroian R.V."/>
        </authorList>
    </citation>
    <scope>NUCLEOTIDE SEQUENCE</scope>
    <source>
        <strain evidence="2">HY135</strain>
    </source>
</reference>
<dbReference type="AlphaFoldDB" id="A0A016TIY5"/>
<evidence type="ECO:0000313" key="2">
    <source>
        <dbReference type="Proteomes" id="UP000024635"/>
    </source>
</evidence>
<dbReference type="EMBL" id="JARK01001435">
    <property type="protein sequence ID" value="EYC02523.1"/>
    <property type="molecule type" value="Genomic_DNA"/>
</dbReference>
<gene>
    <name evidence="1" type="primary">Acey_s0099.g3163</name>
    <name evidence="1" type="ORF">Y032_0099g3163</name>
</gene>
<protein>
    <submittedName>
        <fullName evidence="1">Uncharacterized protein</fullName>
    </submittedName>
</protein>